<reference evidence="2" key="1">
    <citation type="submission" date="2008-12" db="EMBL/GenBank/DDBJ databases">
        <title>Annotation of Streptomyces ghanaensis ATCC 14672.</title>
        <authorList>
            <consortium name="The Broad Institute Genome Sequencing Platform"/>
            <consortium name="Broad Institute Microbial Sequencing Center"/>
            <person name="Fischbach M."/>
            <person name="Ward D."/>
            <person name="Young S."/>
            <person name="Kodira C.D."/>
            <person name="Zeng Q."/>
            <person name="Koehrsen M."/>
            <person name="Godfrey P."/>
            <person name="Alvarado L."/>
            <person name="Berlin A.M."/>
            <person name="Borenstein D."/>
            <person name="Chen Z."/>
            <person name="Engels R."/>
            <person name="Freedman E."/>
            <person name="Gellesch M."/>
            <person name="Goldberg J."/>
            <person name="Griggs A."/>
            <person name="Gujja S."/>
            <person name="Heiman D.I."/>
            <person name="Hepburn T.A."/>
            <person name="Howarth C."/>
            <person name="Jen D."/>
            <person name="Larson L."/>
            <person name="Lewis B."/>
            <person name="Mehta T."/>
            <person name="Park D."/>
            <person name="Pearson M."/>
            <person name="Roberts A."/>
            <person name="Saif S."/>
            <person name="Shea T.D."/>
            <person name="Shenoy N."/>
            <person name="Sisk P."/>
            <person name="Stolte C."/>
            <person name="Sykes S.N."/>
            <person name="Walk T."/>
            <person name="White J."/>
            <person name="Yandava C."/>
            <person name="Straight P."/>
            <person name="Clardy J."/>
            <person name="Hung D."/>
            <person name="Kolter R."/>
            <person name="Mekalanos J."/>
            <person name="Walker S."/>
            <person name="Walsh C.T."/>
            <person name="Wieland B.L.C."/>
            <person name="Ilzarbe M."/>
            <person name="Galagan J."/>
            <person name="Nusbaum C."/>
            <person name="Birren B."/>
        </authorList>
    </citation>
    <scope>NUCLEOTIDE SEQUENCE [LARGE SCALE GENOMIC DNA]</scope>
    <source>
        <strain evidence="2">ATCC 14672 / DSM 40746 / JCM 4963 / KCTC 9882 / NRRL B-12104 / FH 1290</strain>
    </source>
</reference>
<dbReference type="Proteomes" id="UP000003824">
    <property type="component" value="Unassembled WGS sequence"/>
</dbReference>
<dbReference type="Gene3D" id="3.40.50.1000">
    <property type="entry name" value="HAD superfamily/HAD-like"/>
    <property type="match status" value="1"/>
</dbReference>
<dbReference type="SUPFAM" id="SSF56784">
    <property type="entry name" value="HAD-like"/>
    <property type="match status" value="1"/>
</dbReference>
<name>D6AAF3_STRV1</name>
<proteinExistence type="predicted"/>
<gene>
    <name evidence="1" type="ORF">SSFG_07723</name>
</gene>
<dbReference type="AlphaFoldDB" id="D6AAF3"/>
<sequence>MPAAPAPERLKERSSVSSGLQQLRLVALNIDGVLLNDTFSPVIHHFVVSRGGRYTAEVERHVFSQPQHRASAYLAHAVPTPMTGPQALRAYFSERDAYLRDHPVRVSDGAIDLVRRVRNLGLRTVCYGGLGREHFDRFLGPWADLFDGPGYVCTNDVRPGIREIAQDVFGLPHNRVLFIDDVARVAESARELDVPFIGCPSTFEHGFQRQLMEEVGVRHLVKSLHAVDEAMLRVVDAEAAAGTVWAGARTRCSPV</sequence>
<organism evidence="1 2">
    <name type="scientific">Streptomyces viridosporus (strain ATCC 14672 / DSM 40746 / JCM 4963 / KCTC 9882 / NRRL B-12104 / FH 1290)</name>
    <name type="common">Streptomyces ghanaensis</name>
    <dbReference type="NCBI Taxonomy" id="566461"/>
    <lineage>
        <taxon>Bacteria</taxon>
        <taxon>Bacillati</taxon>
        <taxon>Actinomycetota</taxon>
        <taxon>Actinomycetes</taxon>
        <taxon>Kitasatosporales</taxon>
        <taxon>Streptomycetaceae</taxon>
        <taxon>Streptomyces</taxon>
    </lineage>
</organism>
<evidence type="ECO:0000313" key="1">
    <source>
        <dbReference type="EMBL" id="EFE72488.2"/>
    </source>
</evidence>
<protein>
    <recommendedName>
        <fullName evidence="3">Haloacid dehalogenase-like hydrolase</fullName>
    </recommendedName>
</protein>
<dbReference type="InterPro" id="IPR036412">
    <property type="entry name" value="HAD-like_sf"/>
</dbReference>
<dbReference type="eggNOG" id="COG0637">
    <property type="taxonomic scope" value="Bacteria"/>
</dbReference>
<evidence type="ECO:0000313" key="2">
    <source>
        <dbReference type="Proteomes" id="UP000003824"/>
    </source>
</evidence>
<dbReference type="EMBL" id="DS999642">
    <property type="protein sequence ID" value="EFE72488.2"/>
    <property type="molecule type" value="Genomic_DNA"/>
</dbReference>
<accession>D6AAF3</accession>
<evidence type="ECO:0008006" key="3">
    <source>
        <dbReference type="Google" id="ProtNLM"/>
    </source>
</evidence>
<dbReference type="InterPro" id="IPR023214">
    <property type="entry name" value="HAD_sf"/>
</dbReference>